<organism evidence="6 7">
    <name type="scientific">Umezawaea tangerina</name>
    <dbReference type="NCBI Taxonomy" id="84725"/>
    <lineage>
        <taxon>Bacteria</taxon>
        <taxon>Bacillati</taxon>
        <taxon>Actinomycetota</taxon>
        <taxon>Actinomycetes</taxon>
        <taxon>Pseudonocardiales</taxon>
        <taxon>Pseudonocardiaceae</taxon>
        <taxon>Umezawaea</taxon>
    </lineage>
</organism>
<keyword evidence="2" id="KW-0067">ATP-binding</keyword>
<keyword evidence="7" id="KW-1185">Reference proteome</keyword>
<dbReference type="Pfam" id="PF09369">
    <property type="entry name" value="MZB"/>
    <property type="match status" value="1"/>
</dbReference>
<dbReference type="InterPro" id="IPR027417">
    <property type="entry name" value="P-loop_NTPase"/>
</dbReference>
<dbReference type="SUPFAM" id="SSF52540">
    <property type="entry name" value="P-loop containing nucleoside triphosphate hydrolases"/>
    <property type="match status" value="1"/>
</dbReference>
<dbReference type="Pfam" id="PF00270">
    <property type="entry name" value="DEAD"/>
    <property type="match status" value="1"/>
</dbReference>
<evidence type="ECO:0000313" key="7">
    <source>
        <dbReference type="Proteomes" id="UP000239494"/>
    </source>
</evidence>
<dbReference type="CDD" id="cd17923">
    <property type="entry name" value="DEXHc_Hrq1-like"/>
    <property type="match status" value="1"/>
</dbReference>
<comment type="caution">
    <text evidence="6">The sequence shown here is derived from an EMBL/GenBank/DDBJ whole genome shotgun (WGS) entry which is preliminary data.</text>
</comment>
<dbReference type="InterPro" id="IPR001650">
    <property type="entry name" value="Helicase_C-like"/>
</dbReference>
<protein>
    <submittedName>
        <fullName evidence="6">ATP-dependent helicase YprA (DUF1998 family)</fullName>
    </submittedName>
</protein>
<reference evidence="6 7" key="1">
    <citation type="submission" date="2018-03" db="EMBL/GenBank/DDBJ databases">
        <title>Genomic Encyclopedia of Archaeal and Bacterial Type Strains, Phase II (KMG-II): from individual species to whole genera.</title>
        <authorList>
            <person name="Goeker M."/>
        </authorList>
    </citation>
    <scope>NUCLEOTIDE SEQUENCE [LARGE SCALE GENOMIC DNA]</scope>
    <source>
        <strain evidence="6 7">DSM 44720</strain>
    </source>
</reference>
<sequence length="1691" mass="186809">MGVENAVDVFAVRDRLIGDYRRYVDGFLRVRDERIREMVDRELDAGLLWPEPWLSLNPAFASGGDIQQLVADGVLHPACAQIFQVGGRCLQLHQHQRDAVAAAQSGASYVLTTGTGSGKSLSYLVPIVDHVLREGSGRGVRAIVVYPMNALANSQELELAKFLGDTDRRVTFARYTGQESDEQRERILQHPPDVLLTNYVMLDLLLTRPDERRRLVDQAGELRFLVLDELHTYRGRQGADVAMLVRRVRDACGSPSVQYVGTSATLAGPGTLEQQRVAIAEVAERLFGSRVEPQHVIGETLRRATRSDPAPDDVALCAAVQNVGRAEDLRDDPLAAWVESTFGVRTVDGRLVRQPPTKLSDAASDLARRTGLDESTCTGSLRQVLLAGAEQLDDFGRSIFAFRLHQFIGKGDTVYCSIEPETDRYLTTRYQVAVPGRPDAVLAPLAFCRECGQEYLSVIRTSDGFRPRLPDDAAGDARSGYLYVDTTTPWPTDLTEVMERLPNGWLVGRPGAEQVDPTKADHLPVQVVVGPDGHEVLHGQGGVPAAFVSAPFRFCLRCRVSYESARQQDFAKLSSLGSEGRSSATTVLASSLVRALRGEDLRDDARKVLSFTDNRQDASLQAGHFNDFVQVGLLRSALHRAVTDAGPDGLRHDTMASAVVQALGLPREEYALQPDVRGLARQETERALREAVSYRLYQDLQRGWRITMPNLEQSALLRIDYVALDEACADQEIWRTGLLADVSTEQRESMARVLLDEMRRSLAIRVASLNADGFEAVRNLSDQHLRDPWTIAEEERFLAGRVWPRSRRQDDTRGDAFISGLSAYGRYLRRQLRGDGPRITAADTELTIVGMLDALALYGLVTVVEEDRGERAYQLTAAALRWLAGDGVTRAPDPLRSAPGETGAAPNPYFVDFYSTLAAGLTGMRSAEHTAQVPARIREEREEAFRHAGLQALFCSPTMELGVDIATLNAVVLRNVPPTPANYAQRSGRAGRAGQPAIVVTYCTTGSAHDQYYFHRSARMVAGAVAPPRLDLANADLVRSHIHAIWLAETRQPLGKSLVELLDVGGEDPSLELEPTVQHTLSDRAAAERALHRAHQVLATVEEIADAPWFDEDWIRRTVDDAVEEFDRACDRWREAFRAARSEMAAANRVLTDAAASADAVNSARAQYLEAATKLNLLRNESDDLGYSDFYSYRYFATEGFLPGYSFPRLPVSAFIPARPGGRRREGDYLSRPRFLAISEFGPGAFVYHEGSRYEVVKVSLPSRGDADGRLALERAKRCQNCGTLWNDSDDHCDICKVDLGASVPNLLRMTTATTRRRERISSDEEERRRQGFDLVTAVGLPTSGPDARREAQVITADGRELARLTYADTATIRRMNIGLRRRAPGTPDGYFINPTSGRWEPRPSQNRRGRAAAAAAGAPPELVIPYVEDRRNTLVLHWSDQISPERLATLQWALKRGIQAAFDLEDNELAAEALPNNRERRRILLYESAEGGAGVLRNLVAGEHYDLGLVAREALDILHFNQDGHDRGSAQPGTERCERACYDCLLSYGNQPDHLLLDRHSIVTMLRDLADATTVPTGPSVGAVVADNPANGVVSDHPFMELLRSKGARLPDAVDVLVEEAQARPHFVYNLAAGRYGVFIDDGHNGSLTDEDAEERLLARPRWHALRLREGEDWAVVIDRMPTVFGGGRS</sequence>
<evidence type="ECO:0000313" key="6">
    <source>
        <dbReference type="EMBL" id="PRY35108.1"/>
    </source>
</evidence>
<dbReference type="PANTHER" id="PTHR47962:SF5">
    <property type="entry name" value="ATP-DEPENDENT HELICASE LHR-RELATED"/>
    <property type="match status" value="1"/>
</dbReference>
<dbReference type="InterPro" id="IPR018973">
    <property type="entry name" value="MZB"/>
</dbReference>
<dbReference type="GO" id="GO:0003677">
    <property type="term" value="F:DNA binding"/>
    <property type="evidence" value="ECO:0007669"/>
    <property type="project" value="TreeGrafter"/>
</dbReference>
<dbReference type="GO" id="GO:0005524">
    <property type="term" value="F:ATP binding"/>
    <property type="evidence" value="ECO:0007669"/>
    <property type="project" value="UniProtKB-KW"/>
</dbReference>
<dbReference type="GO" id="GO:0004386">
    <property type="term" value="F:helicase activity"/>
    <property type="evidence" value="ECO:0007669"/>
    <property type="project" value="UniProtKB-KW"/>
</dbReference>
<evidence type="ECO:0000256" key="1">
    <source>
        <dbReference type="ARBA" id="ARBA00022741"/>
    </source>
</evidence>
<dbReference type="EMBL" id="PVTF01000014">
    <property type="protein sequence ID" value="PRY35108.1"/>
    <property type="molecule type" value="Genomic_DNA"/>
</dbReference>
<evidence type="ECO:0000256" key="2">
    <source>
        <dbReference type="ARBA" id="ARBA00022840"/>
    </source>
</evidence>
<gene>
    <name evidence="6" type="ORF">CLV43_11426</name>
</gene>
<name>A0A2T0SNW3_9PSEU</name>
<dbReference type="GO" id="GO:0016887">
    <property type="term" value="F:ATP hydrolysis activity"/>
    <property type="evidence" value="ECO:0007669"/>
    <property type="project" value="TreeGrafter"/>
</dbReference>
<feature type="domain" description="Helicase C-terminal" evidence="5">
    <location>
        <begin position="887"/>
        <end position="1038"/>
    </location>
</feature>
<dbReference type="Gene3D" id="3.40.50.300">
    <property type="entry name" value="P-loop containing nucleotide triphosphate hydrolases"/>
    <property type="match status" value="2"/>
</dbReference>
<dbReference type="InterPro" id="IPR052511">
    <property type="entry name" value="ATP-dep_Helicase"/>
</dbReference>
<dbReference type="PROSITE" id="PS51192">
    <property type="entry name" value="HELICASE_ATP_BIND_1"/>
    <property type="match status" value="1"/>
</dbReference>
<dbReference type="SMART" id="SM00487">
    <property type="entry name" value="DEXDc"/>
    <property type="match status" value="1"/>
</dbReference>
<dbReference type="PANTHER" id="PTHR47962">
    <property type="entry name" value="ATP-DEPENDENT HELICASE LHR-RELATED-RELATED"/>
    <property type="match status" value="1"/>
</dbReference>
<proteinExistence type="predicted"/>
<keyword evidence="1" id="KW-0547">Nucleotide-binding</keyword>
<feature type="domain" description="Helicase ATP-binding" evidence="4">
    <location>
        <begin position="100"/>
        <end position="284"/>
    </location>
</feature>
<feature type="region of interest" description="Disordered" evidence="3">
    <location>
        <begin position="1387"/>
        <end position="1408"/>
    </location>
</feature>
<accession>A0A2T0SNW3</accession>
<dbReference type="InterPro" id="IPR011545">
    <property type="entry name" value="DEAD/DEAH_box_helicase_dom"/>
</dbReference>
<evidence type="ECO:0000259" key="5">
    <source>
        <dbReference type="PROSITE" id="PS51194"/>
    </source>
</evidence>
<dbReference type="InterPro" id="IPR014001">
    <property type="entry name" value="Helicase_ATP-bd"/>
</dbReference>
<keyword evidence="6" id="KW-0378">Hydrolase</keyword>
<evidence type="ECO:0000256" key="3">
    <source>
        <dbReference type="SAM" id="MobiDB-lite"/>
    </source>
</evidence>
<keyword evidence="6" id="KW-0347">Helicase</keyword>
<dbReference type="PROSITE" id="PS51194">
    <property type="entry name" value="HELICASE_CTER"/>
    <property type="match status" value="1"/>
</dbReference>
<dbReference type="Proteomes" id="UP000239494">
    <property type="component" value="Unassembled WGS sequence"/>
</dbReference>
<evidence type="ECO:0000259" key="4">
    <source>
        <dbReference type="PROSITE" id="PS51192"/>
    </source>
</evidence>
<dbReference type="Pfam" id="PF00271">
    <property type="entry name" value="Helicase_C"/>
    <property type="match status" value="1"/>
</dbReference>
<dbReference type="SMART" id="SM00490">
    <property type="entry name" value="HELICc"/>
    <property type="match status" value="1"/>
</dbReference>